<comment type="similarity">
    <text evidence="1">Belongs to the WSCD family.</text>
</comment>
<dbReference type="PANTHER" id="PTHR45964:SF5">
    <property type="entry name" value="WSCD FAMILY MEMBER CG9164"/>
    <property type="match status" value="1"/>
</dbReference>
<sequence length="238" mass="26578">MPAMTFDALPYGIFRRVAVCLDRRDMAQLARADVKRVVLSFCLWERTTTGASKGGKLARPPVDEEQECVPPLGAPIYRFLGAEDLGSNGEGQHGPKAVLASYPRSGNSLLRKLLEEVTGTITGSDTRPDRTLSRSLSVMGMQGEGVVDHRVQVVKTHYPERPGFRAFEADKAILLVRNPFDAVDSYFNMALTNTHDRSLHDAVYEEFQEFWDGMIRNEMKVTNPRSGDEEESVQDVGW</sequence>
<dbReference type="Proteomes" id="UP000002630">
    <property type="component" value="Linkage Group LG10"/>
</dbReference>
<dbReference type="InParanoid" id="D8LPW7"/>
<evidence type="ECO:0000259" key="2">
    <source>
        <dbReference type="Pfam" id="PF00685"/>
    </source>
</evidence>
<name>D8LPW7_ECTSI</name>
<evidence type="ECO:0000313" key="3">
    <source>
        <dbReference type="EMBL" id="CBN74859.1"/>
    </source>
</evidence>
<protein>
    <recommendedName>
        <fullName evidence="2">Sulfotransferase domain-containing protein</fullName>
    </recommendedName>
</protein>
<gene>
    <name evidence="3" type="ORF">Esi_0056_0018</name>
</gene>
<dbReference type="EMBL" id="FN648774">
    <property type="protein sequence ID" value="CBN74859.1"/>
    <property type="molecule type" value="Genomic_DNA"/>
</dbReference>
<dbReference type="SUPFAM" id="SSF52540">
    <property type="entry name" value="P-loop containing nucleoside triphosphate hydrolases"/>
    <property type="match status" value="1"/>
</dbReference>
<dbReference type="Pfam" id="PF00685">
    <property type="entry name" value="Sulfotransfer_1"/>
    <property type="match status" value="1"/>
</dbReference>
<dbReference type="GO" id="GO:0008146">
    <property type="term" value="F:sulfotransferase activity"/>
    <property type="evidence" value="ECO:0007669"/>
    <property type="project" value="InterPro"/>
</dbReference>
<proteinExistence type="inferred from homology"/>
<evidence type="ECO:0000256" key="1">
    <source>
        <dbReference type="ARBA" id="ARBA00010236"/>
    </source>
</evidence>
<dbReference type="InterPro" id="IPR000863">
    <property type="entry name" value="Sulfotransferase_dom"/>
</dbReference>
<keyword evidence="4" id="KW-1185">Reference proteome</keyword>
<dbReference type="EMBL" id="FN649735">
    <property type="protein sequence ID" value="CBN74859.1"/>
    <property type="molecule type" value="Genomic_DNA"/>
</dbReference>
<dbReference type="InterPro" id="IPR051589">
    <property type="entry name" value="Sialate-O-sulfotransferase"/>
</dbReference>
<feature type="domain" description="Sulfotransferase" evidence="2">
    <location>
        <begin position="96"/>
        <end position="215"/>
    </location>
</feature>
<dbReference type="Gene3D" id="3.40.50.300">
    <property type="entry name" value="P-loop containing nucleotide triphosphate hydrolases"/>
    <property type="match status" value="1"/>
</dbReference>
<organism evidence="3 4">
    <name type="scientific">Ectocarpus siliculosus</name>
    <name type="common">Brown alga</name>
    <name type="synonym">Conferva siliculosa</name>
    <dbReference type="NCBI Taxonomy" id="2880"/>
    <lineage>
        <taxon>Eukaryota</taxon>
        <taxon>Sar</taxon>
        <taxon>Stramenopiles</taxon>
        <taxon>Ochrophyta</taxon>
        <taxon>PX clade</taxon>
        <taxon>Phaeophyceae</taxon>
        <taxon>Ectocarpales</taxon>
        <taxon>Ectocarpaceae</taxon>
        <taxon>Ectocarpus</taxon>
    </lineage>
</organism>
<dbReference type="OrthoDB" id="5985073at2759"/>
<evidence type="ECO:0000313" key="4">
    <source>
        <dbReference type="Proteomes" id="UP000002630"/>
    </source>
</evidence>
<dbReference type="AlphaFoldDB" id="D8LPW7"/>
<dbReference type="STRING" id="2880.D8LPW7"/>
<dbReference type="PANTHER" id="PTHR45964">
    <property type="entry name" value="WSCD FAMILY MEMBER CG9164"/>
    <property type="match status" value="1"/>
</dbReference>
<dbReference type="InterPro" id="IPR027417">
    <property type="entry name" value="P-loop_NTPase"/>
</dbReference>
<accession>D8LPW7</accession>
<reference evidence="3 4" key="1">
    <citation type="journal article" date="2010" name="Nature">
        <title>The Ectocarpus genome and the independent evolution of multicellularity in brown algae.</title>
        <authorList>
            <person name="Cock J.M."/>
            <person name="Sterck L."/>
            <person name="Rouze P."/>
            <person name="Scornet D."/>
            <person name="Allen A.E."/>
            <person name="Amoutzias G."/>
            <person name="Anthouard V."/>
            <person name="Artiguenave F."/>
            <person name="Aury J.M."/>
            <person name="Badger J.H."/>
            <person name="Beszteri B."/>
            <person name="Billiau K."/>
            <person name="Bonnet E."/>
            <person name="Bothwell J.H."/>
            <person name="Bowler C."/>
            <person name="Boyen C."/>
            <person name="Brownlee C."/>
            <person name="Carrano C.J."/>
            <person name="Charrier B."/>
            <person name="Cho G.Y."/>
            <person name="Coelho S.M."/>
            <person name="Collen J."/>
            <person name="Corre E."/>
            <person name="Da Silva C."/>
            <person name="Delage L."/>
            <person name="Delaroque N."/>
            <person name="Dittami S.M."/>
            <person name="Doulbeau S."/>
            <person name="Elias M."/>
            <person name="Farnham G."/>
            <person name="Gachon C.M."/>
            <person name="Gschloessl B."/>
            <person name="Heesch S."/>
            <person name="Jabbari K."/>
            <person name="Jubin C."/>
            <person name="Kawai H."/>
            <person name="Kimura K."/>
            <person name="Kloareg B."/>
            <person name="Kupper F.C."/>
            <person name="Lang D."/>
            <person name="Le Bail A."/>
            <person name="Leblanc C."/>
            <person name="Lerouge P."/>
            <person name="Lohr M."/>
            <person name="Lopez P.J."/>
            <person name="Martens C."/>
            <person name="Maumus F."/>
            <person name="Michel G."/>
            <person name="Miranda-Saavedra D."/>
            <person name="Morales J."/>
            <person name="Moreau H."/>
            <person name="Motomura T."/>
            <person name="Nagasato C."/>
            <person name="Napoli C.A."/>
            <person name="Nelson D.R."/>
            <person name="Nyvall-Collen P."/>
            <person name="Peters A.F."/>
            <person name="Pommier C."/>
            <person name="Potin P."/>
            <person name="Poulain J."/>
            <person name="Quesneville H."/>
            <person name="Read B."/>
            <person name="Rensing S.A."/>
            <person name="Ritter A."/>
            <person name="Rousvoal S."/>
            <person name="Samanta M."/>
            <person name="Samson G."/>
            <person name="Schroeder D.C."/>
            <person name="Segurens B."/>
            <person name="Strittmatter M."/>
            <person name="Tonon T."/>
            <person name="Tregear J.W."/>
            <person name="Valentin K."/>
            <person name="von Dassow P."/>
            <person name="Yamagishi T."/>
            <person name="Van de Peer Y."/>
            <person name="Wincker P."/>
        </authorList>
    </citation>
    <scope>NUCLEOTIDE SEQUENCE [LARGE SCALE GENOMIC DNA]</scope>
    <source>
        <strain evidence="4">Ec32 / CCAP1310/4</strain>
    </source>
</reference>